<dbReference type="AlphaFoldDB" id="A0A9N9JZY0"/>
<feature type="non-terminal residue" evidence="2">
    <location>
        <position position="106"/>
    </location>
</feature>
<organism evidence="2 3">
    <name type="scientific">Cetraspora pellucida</name>
    <dbReference type="NCBI Taxonomy" id="1433469"/>
    <lineage>
        <taxon>Eukaryota</taxon>
        <taxon>Fungi</taxon>
        <taxon>Fungi incertae sedis</taxon>
        <taxon>Mucoromycota</taxon>
        <taxon>Glomeromycotina</taxon>
        <taxon>Glomeromycetes</taxon>
        <taxon>Diversisporales</taxon>
        <taxon>Gigasporaceae</taxon>
        <taxon>Cetraspora</taxon>
    </lineage>
</organism>
<dbReference type="EMBL" id="CAJVQA010031833">
    <property type="protein sequence ID" value="CAG8802195.1"/>
    <property type="molecule type" value="Genomic_DNA"/>
</dbReference>
<feature type="compositionally biased region" description="Acidic residues" evidence="1">
    <location>
        <begin position="85"/>
        <end position="106"/>
    </location>
</feature>
<keyword evidence="3" id="KW-1185">Reference proteome</keyword>
<evidence type="ECO:0000256" key="1">
    <source>
        <dbReference type="SAM" id="MobiDB-lite"/>
    </source>
</evidence>
<dbReference type="OrthoDB" id="10547908at2759"/>
<protein>
    <submittedName>
        <fullName evidence="2">3099_t:CDS:1</fullName>
    </submittedName>
</protein>
<evidence type="ECO:0000313" key="2">
    <source>
        <dbReference type="EMBL" id="CAG8802195.1"/>
    </source>
</evidence>
<dbReference type="Proteomes" id="UP000789759">
    <property type="component" value="Unassembled WGS sequence"/>
</dbReference>
<name>A0A9N9JZY0_9GLOM</name>
<feature type="region of interest" description="Disordered" evidence="1">
    <location>
        <begin position="73"/>
        <end position="106"/>
    </location>
</feature>
<proteinExistence type="predicted"/>
<sequence>VQYLIIQMFTTDNIVFISNKYIVEKFEQCITVAYVSVLDSKNPNHEFNLTDGVATKYLVNIIDADTDINSSRKNVQCHEKAKQSDDDELDKGEISQEENEEQEENY</sequence>
<accession>A0A9N9JZY0</accession>
<comment type="caution">
    <text evidence="2">The sequence shown here is derived from an EMBL/GenBank/DDBJ whole genome shotgun (WGS) entry which is preliminary data.</text>
</comment>
<gene>
    <name evidence="2" type="ORF">CPELLU_LOCUS17805</name>
</gene>
<reference evidence="2" key="1">
    <citation type="submission" date="2021-06" db="EMBL/GenBank/DDBJ databases">
        <authorList>
            <person name="Kallberg Y."/>
            <person name="Tangrot J."/>
            <person name="Rosling A."/>
        </authorList>
    </citation>
    <scope>NUCLEOTIDE SEQUENCE</scope>
    <source>
        <strain evidence="2">FL966</strain>
    </source>
</reference>
<evidence type="ECO:0000313" key="3">
    <source>
        <dbReference type="Proteomes" id="UP000789759"/>
    </source>
</evidence>